<reference evidence="1" key="1">
    <citation type="journal article" date="2015" name="Proc. Natl. Acad. Sci. U.S.A.">
        <title>Networks of energetic and metabolic interactions define dynamics in microbial communities.</title>
        <authorList>
            <person name="Embree M."/>
            <person name="Liu J.K."/>
            <person name="Al-Bassam M.M."/>
            <person name="Zengler K."/>
        </authorList>
    </citation>
    <scope>NUCLEOTIDE SEQUENCE</scope>
</reference>
<dbReference type="EMBL" id="LNQE01001002">
    <property type="protein sequence ID" value="KUG21955.1"/>
    <property type="molecule type" value="Genomic_DNA"/>
</dbReference>
<gene>
    <name evidence="1" type="ORF">ASZ90_008282</name>
</gene>
<sequence length="41" mass="4246">MLCKKSPACAGLRICGVYPAYVGCASLKLARLASGAFKEVV</sequence>
<proteinExistence type="predicted"/>
<organism evidence="1">
    <name type="scientific">hydrocarbon metagenome</name>
    <dbReference type="NCBI Taxonomy" id="938273"/>
    <lineage>
        <taxon>unclassified sequences</taxon>
        <taxon>metagenomes</taxon>
        <taxon>ecological metagenomes</taxon>
    </lineage>
</organism>
<name>A0A0W8FNN2_9ZZZZ</name>
<protein>
    <submittedName>
        <fullName evidence="1">Uncharacterized protein</fullName>
    </submittedName>
</protein>
<evidence type="ECO:0000313" key="1">
    <source>
        <dbReference type="EMBL" id="KUG21955.1"/>
    </source>
</evidence>
<comment type="caution">
    <text evidence="1">The sequence shown here is derived from an EMBL/GenBank/DDBJ whole genome shotgun (WGS) entry which is preliminary data.</text>
</comment>
<dbReference type="AlphaFoldDB" id="A0A0W8FNN2"/>
<accession>A0A0W8FNN2</accession>